<dbReference type="Proteomes" id="UP001651158">
    <property type="component" value="Unassembled WGS sequence"/>
</dbReference>
<proteinExistence type="inferred from homology"/>
<dbReference type="InterPro" id="IPR051223">
    <property type="entry name" value="Polycystin"/>
</dbReference>
<accession>A0ABR4PZM0</accession>
<dbReference type="PANTHER" id="PTHR10877">
    <property type="entry name" value="POLYCYSTIN FAMILY MEMBER"/>
    <property type="match status" value="1"/>
</dbReference>
<feature type="transmembrane region" description="Helical" evidence="6">
    <location>
        <begin position="85"/>
        <end position="106"/>
    </location>
</feature>
<keyword evidence="9" id="KW-1185">Reference proteome</keyword>
<organism evidence="8 9">
    <name type="scientific">Taenia crassiceps</name>
    <dbReference type="NCBI Taxonomy" id="6207"/>
    <lineage>
        <taxon>Eukaryota</taxon>
        <taxon>Metazoa</taxon>
        <taxon>Spiralia</taxon>
        <taxon>Lophotrochozoa</taxon>
        <taxon>Platyhelminthes</taxon>
        <taxon>Cestoda</taxon>
        <taxon>Eucestoda</taxon>
        <taxon>Cyclophyllidea</taxon>
        <taxon>Taeniidae</taxon>
        <taxon>Taenia</taxon>
    </lineage>
</organism>
<dbReference type="EMBL" id="JAKROA010000023">
    <property type="protein sequence ID" value="KAL5102843.1"/>
    <property type="molecule type" value="Genomic_DNA"/>
</dbReference>
<evidence type="ECO:0000313" key="9">
    <source>
        <dbReference type="Proteomes" id="UP001651158"/>
    </source>
</evidence>
<feature type="domain" description="Polycystin" evidence="7">
    <location>
        <begin position="168"/>
        <end position="345"/>
    </location>
</feature>
<dbReference type="InterPro" id="IPR003915">
    <property type="entry name" value="PKD_2"/>
</dbReference>
<evidence type="ECO:0000256" key="2">
    <source>
        <dbReference type="ARBA" id="ARBA00007200"/>
    </source>
</evidence>
<keyword evidence="5 6" id="KW-0472">Membrane</keyword>
<name>A0ABR4PZM0_9CEST</name>
<evidence type="ECO:0000256" key="1">
    <source>
        <dbReference type="ARBA" id="ARBA00004141"/>
    </source>
</evidence>
<keyword evidence="4 6" id="KW-1133">Transmembrane helix</keyword>
<evidence type="ECO:0000256" key="4">
    <source>
        <dbReference type="ARBA" id="ARBA00022989"/>
    </source>
</evidence>
<comment type="caution">
    <text evidence="8">The sequence shown here is derived from an EMBL/GenBank/DDBJ whole genome shotgun (WGS) entry which is preliminary data.</text>
</comment>
<dbReference type="PRINTS" id="PR01433">
    <property type="entry name" value="POLYCYSTIN2"/>
</dbReference>
<dbReference type="Pfam" id="PF20519">
    <property type="entry name" value="Polycystin_dom"/>
    <property type="match status" value="1"/>
</dbReference>
<feature type="transmembrane region" description="Helical" evidence="6">
    <location>
        <begin position="351"/>
        <end position="372"/>
    </location>
</feature>
<reference evidence="8 9" key="1">
    <citation type="journal article" date="2022" name="Front. Cell. Infect. Microbiol.">
        <title>The Genomes of Two Strains of Taenia crassiceps the Animal Model for the Study of Human Cysticercosis.</title>
        <authorList>
            <person name="Bobes R.J."/>
            <person name="Estrada K."/>
            <person name="Rios-Valencia D.G."/>
            <person name="Calderon-Gallegos A."/>
            <person name="de la Torre P."/>
            <person name="Carrero J.C."/>
            <person name="Sanchez-Flores A."/>
            <person name="Laclette J.P."/>
        </authorList>
    </citation>
    <scope>NUCLEOTIDE SEQUENCE [LARGE SCALE GENOMIC DNA]</scope>
    <source>
        <strain evidence="8">WFUcys</strain>
    </source>
</reference>
<gene>
    <name evidence="8" type="ORF">TcWFU_004808</name>
</gene>
<keyword evidence="3 6" id="KW-0812">Transmembrane</keyword>
<dbReference type="InterPro" id="IPR046791">
    <property type="entry name" value="Polycystin_dom"/>
</dbReference>
<evidence type="ECO:0000256" key="3">
    <source>
        <dbReference type="ARBA" id="ARBA00022692"/>
    </source>
</evidence>
<evidence type="ECO:0000256" key="6">
    <source>
        <dbReference type="SAM" id="Phobius"/>
    </source>
</evidence>
<evidence type="ECO:0000256" key="5">
    <source>
        <dbReference type="ARBA" id="ARBA00023136"/>
    </source>
</evidence>
<evidence type="ECO:0000313" key="8">
    <source>
        <dbReference type="EMBL" id="KAL5102843.1"/>
    </source>
</evidence>
<evidence type="ECO:0000259" key="7">
    <source>
        <dbReference type="Pfam" id="PF20519"/>
    </source>
</evidence>
<comment type="similarity">
    <text evidence="2">Belongs to the polycystin family.</text>
</comment>
<sequence>MDSELDAVFTAEVDEEFANFPGSEQPDITENHDTFFSHRFDAVVREENGKKGNCCLNCLKELWTTRNKKIFPDKGIIIKTTVRELLIYTGFIIIILTIALLPTTYLQTYFFTSIMQQFAFSPDSSYEEAFTAIRDRPAMWSTIYLLPMWEWFRKITCCFDFPNNHSWSSTLRFILSSFLTSLYDANTGNRLVGRPRIRQVRVAGVDCRLPSSVLGHLRHCFPTFSVELENRDPIVPAINESVILSKLAWRWRSASESGCDRVLGTVATYTGSGYYLDLSLTNQTTFEMLTELYTNLWTSESTRAIIIDFTLYNANLDFFSVVQVLFETPYTGGVIASVDIRPLYLIRGQSLAECIVFGCEIVSLFFVAYYIVKEIISAS</sequence>
<dbReference type="PANTHER" id="PTHR10877:SF183">
    <property type="entry name" value="AT14535P-RELATED"/>
    <property type="match status" value="1"/>
</dbReference>
<comment type="subcellular location">
    <subcellularLocation>
        <location evidence="1">Membrane</location>
        <topology evidence="1">Multi-pass membrane protein</topology>
    </subcellularLocation>
</comment>
<protein>
    <submittedName>
        <fullName evidence="8">Polycystin-2</fullName>
    </submittedName>
</protein>